<dbReference type="SUPFAM" id="SSF52540">
    <property type="entry name" value="P-loop containing nucleoside triphosphate hydrolases"/>
    <property type="match status" value="2"/>
</dbReference>
<feature type="domain" description="ABC transporter" evidence="11">
    <location>
        <begin position="1392"/>
        <end position="1644"/>
    </location>
</feature>
<dbReference type="Proteomes" id="UP000193922">
    <property type="component" value="Unassembled WGS sequence"/>
</dbReference>
<dbReference type="InterPro" id="IPR011527">
    <property type="entry name" value="ABC1_TM_dom"/>
</dbReference>
<dbReference type="InterPro" id="IPR050173">
    <property type="entry name" value="ABC_transporter_C-like"/>
</dbReference>
<evidence type="ECO:0000256" key="10">
    <source>
        <dbReference type="SAM" id="Phobius"/>
    </source>
</evidence>
<feature type="transmembrane region" description="Helical" evidence="10">
    <location>
        <begin position="1339"/>
        <end position="1356"/>
    </location>
</feature>
<dbReference type="GO" id="GO:0016020">
    <property type="term" value="C:membrane"/>
    <property type="evidence" value="ECO:0007669"/>
    <property type="project" value="UniProtKB-SubCell"/>
</dbReference>
<dbReference type="SMART" id="SM00382">
    <property type="entry name" value="AAA"/>
    <property type="match status" value="2"/>
</dbReference>
<keyword evidence="14" id="KW-1185">Reference proteome</keyword>
<evidence type="ECO:0000313" key="14">
    <source>
        <dbReference type="Proteomes" id="UP000193922"/>
    </source>
</evidence>
<feature type="transmembrane region" description="Helical" evidence="10">
    <location>
        <begin position="61"/>
        <end position="80"/>
    </location>
</feature>
<dbReference type="InterPro" id="IPR017871">
    <property type="entry name" value="ABC_transporter-like_CS"/>
</dbReference>
<feature type="transmembrane region" description="Helical" evidence="10">
    <location>
        <begin position="219"/>
        <end position="237"/>
    </location>
</feature>
<dbReference type="PANTHER" id="PTHR24223">
    <property type="entry name" value="ATP-BINDING CASSETTE SUB-FAMILY C"/>
    <property type="match status" value="1"/>
</dbReference>
<dbReference type="InterPro" id="IPR003593">
    <property type="entry name" value="AAA+_ATPase"/>
</dbReference>
<feature type="region of interest" description="Disordered" evidence="9">
    <location>
        <begin position="1396"/>
        <end position="1424"/>
    </location>
</feature>
<dbReference type="PROSITE" id="PS50929">
    <property type="entry name" value="ABC_TM1F"/>
    <property type="match status" value="2"/>
</dbReference>
<feature type="domain" description="ABC transmembrane type-1" evidence="12">
    <location>
        <begin position="486"/>
        <end position="668"/>
    </location>
</feature>
<dbReference type="GO" id="GO:0140359">
    <property type="term" value="F:ABC-type transporter activity"/>
    <property type="evidence" value="ECO:0007669"/>
    <property type="project" value="InterPro"/>
</dbReference>
<protein>
    <recommendedName>
        <fullName evidence="15">P-loop containing nucleoside triphosphate hydrolase protein</fullName>
    </recommendedName>
</protein>
<dbReference type="GeneID" id="63807882"/>
<evidence type="ECO:0000256" key="3">
    <source>
        <dbReference type="ARBA" id="ARBA00022692"/>
    </source>
</evidence>
<dbReference type="CDD" id="cd03244">
    <property type="entry name" value="ABCC_MRP_domain2"/>
    <property type="match status" value="1"/>
</dbReference>
<dbReference type="PROSITE" id="PS00211">
    <property type="entry name" value="ABC_TRANSPORTER_1"/>
    <property type="match status" value="2"/>
</dbReference>
<keyword evidence="7 10" id="KW-1133">Transmembrane helix</keyword>
<dbReference type="CDD" id="cd18596">
    <property type="entry name" value="ABC_6TM_VMR1_D1_like"/>
    <property type="match status" value="1"/>
</dbReference>
<dbReference type="Pfam" id="PF00664">
    <property type="entry name" value="ABC_membrane"/>
    <property type="match status" value="2"/>
</dbReference>
<reference evidence="13 14" key="1">
    <citation type="submission" date="2016-07" db="EMBL/GenBank/DDBJ databases">
        <title>Pervasive Adenine N6-methylation of Active Genes in Fungi.</title>
        <authorList>
            <consortium name="DOE Joint Genome Institute"/>
            <person name="Mondo S.J."/>
            <person name="Dannebaum R.O."/>
            <person name="Kuo R.C."/>
            <person name="Labutti K."/>
            <person name="Haridas S."/>
            <person name="Kuo A."/>
            <person name="Salamov A."/>
            <person name="Ahrendt S.R."/>
            <person name="Lipzen A."/>
            <person name="Sullivan W."/>
            <person name="Andreopoulos W.B."/>
            <person name="Clum A."/>
            <person name="Lindquist E."/>
            <person name="Daum C."/>
            <person name="Ramamoorthy G.K."/>
            <person name="Gryganskyi A."/>
            <person name="Culley D."/>
            <person name="Magnuson J.K."/>
            <person name="James T.Y."/>
            <person name="O'Malley M.A."/>
            <person name="Stajich J.E."/>
            <person name="Spatafora J.W."/>
            <person name="Visel A."/>
            <person name="Grigoriev I.V."/>
        </authorList>
    </citation>
    <scope>NUCLEOTIDE SEQUENCE [LARGE SCALE GENOMIC DNA]</scope>
    <source>
        <strain evidence="13 14">ATCC 12442</strain>
    </source>
</reference>
<dbReference type="FunFam" id="3.40.50.300:FF:000630">
    <property type="entry name" value="ATP-binding cassette (ABC) transporter, putative"/>
    <property type="match status" value="1"/>
</dbReference>
<feature type="compositionally biased region" description="Basic and acidic residues" evidence="9">
    <location>
        <begin position="1010"/>
        <end position="1025"/>
    </location>
</feature>
<dbReference type="InterPro" id="IPR036640">
    <property type="entry name" value="ABC1_TM_sf"/>
</dbReference>
<gene>
    <name evidence="13" type="ORF">DL89DRAFT_320782</name>
</gene>
<feature type="compositionally biased region" description="Polar residues" evidence="9">
    <location>
        <begin position="1398"/>
        <end position="1413"/>
    </location>
</feature>
<accession>A0A1Y1WHR0</accession>
<feature type="transmembrane region" description="Helical" evidence="10">
    <location>
        <begin position="1285"/>
        <end position="1303"/>
    </location>
</feature>
<evidence type="ECO:0000256" key="2">
    <source>
        <dbReference type="ARBA" id="ARBA00022448"/>
    </source>
</evidence>
<feature type="compositionally biased region" description="Acidic residues" evidence="9">
    <location>
        <begin position="468"/>
        <end position="477"/>
    </location>
</feature>
<sequence>MAAATSSLAKLATVAGATATSAYALYRLWQLTTTVATDPTRLCGGTDWAWAPDNECFRSSFLWPTLILISTGGGSAYLAAKTLLCNDQAVASQTARRPPGKVVVVDNRPSVGALIALLAIAQEALAVAWAASSTTLTDQLLACSLGLGSLLVAITSVVSYVAFLRSRDRLSYQGLFPNYIPKLTSVLLVLGFGEMYYSFFTPGTSDVPFWFGATSRSRFLVSTTTVSFVLIVLFSIVQHGAAFLRPDMPEDAGTEVSSRYEAIESSSADQELTPLAQLRGRKQPDLIDTPEPNMSWYSKLMFSWSNDFLRKGGKRQLDYPDMYVLEHRDTPVPNWSRYLKHRKAGRPLMVTLLLTFAPELLAQLGMATLAAILKFAGPFFLQRILRSIDILGTHKDEPASKSVRGAYLDAFGLLFFSILTSQLTNQVLWIGRHIGMRIKGMLVAELSTKTLRRRGKGSWEDEKKPSDDEKEGEEDEPATAQAAADGKIMNLLTADFQRVTEVAAYMDQLYSLPLSLVVGIWYMYQLLGISALVGMSITVVYYPLSKILFAYMTKIEEKLNAISDERITVITELLQGIKAVKLFGWESRFIEKAEQKRERQLSYQWKMVFAWVRVMAASSLAPMMVLVIILAMYVVGFGNPLTAEIAFTSISVFQIIRITFEHFPGFLNWVVGAYVSLGRIESYLGQPEVHTLLMALGFVDADLVWDVSNVDIDESVSQASSDEPTKVSTPQMESSGSKDNAADETTPLLPSTSVIGDALISKAPEAMAVFGLKNISVQFPQGGLSVIAGPTGSGKSSLLSALIGEMSLVRGTILLPTINPARVIGLGDPYGDIIKLSEEGLAIRDIAYVAQEAWLRNATIRENILFGEPYDQQRYEEVLRVCALKPDLRILTAGDQTEIGERGVTLSGGQKQRVALARAVYSDRKILLIDDCLSAVDAHTAKHILMECLLNKTSLMHGRTRVLVTHHVSMCLPYAQYIAVMREGEIALKGNPQELQAMGKFSATLAELDTKDNTKAEEGSKGKEVEDIEDEGSAERAKAVNDPTSEDEYNIERLRKLAVAKGLDPTADLSAFEGTLIEDEEREAGSVKGAVWLTYFKAAGGRWYWILSIILLAFTQVLTVLQDYWVRIWVQSAKEPSSSVYASLAMSPVALPDMSRPIVNSLSSVFAVLPAADEVVVQSVQQHSAKYWLGIYFLIGVVGIVWRGVQIMYVFGGAIRASRKLHSELLQAVVHATPRFFDSTPLGRIINRFSRDMQTVDEWTMDILVWWLLDIMGLKRIESNTMSPLLSLFGELILGVTSIRAFGLKKYYIKEAVNRINAQNQPFYQVWAANRWLCVRVDLAGAMVAFACSLFILMNLRWMDAGLAGFALSYALMFSGAYALNMNAVERITQYMKVEQEASAQSTPENKPASNWPRTGDLEIEDPGHRHGEKIGVVGRTGAGKSTLSLAFLRFIEAAKGRIVLDGVDISKIGLEDLRRNVTIIPQDPVLFNGTIRFNLDPFSEYPDEIVWDALRRAHLVRERGSQTASTATSTATSTGRRMSGIFNSLEAEIKENGQNLSLGQRQLVALARALVRRSRLIIMDEATGRTIRGSEFANSTLFCIAHRLRTIIDYDRVLVLDKGKVAEFDTPANLLNRQDGIFRSMCEKSGELEHLVHAAQRKADN</sequence>
<dbReference type="PROSITE" id="PS50893">
    <property type="entry name" value="ABC_TRANSPORTER_2"/>
    <property type="match status" value="2"/>
</dbReference>
<feature type="transmembrane region" description="Helical" evidence="10">
    <location>
        <begin position="344"/>
        <end position="361"/>
    </location>
</feature>
<evidence type="ECO:0008006" key="15">
    <source>
        <dbReference type="Google" id="ProtNLM"/>
    </source>
</evidence>
<dbReference type="CDD" id="cd18604">
    <property type="entry name" value="ABC_6TM_VMR1_D2_like"/>
    <property type="match status" value="1"/>
</dbReference>
<evidence type="ECO:0000256" key="8">
    <source>
        <dbReference type="ARBA" id="ARBA00023136"/>
    </source>
</evidence>
<feature type="compositionally biased region" description="Basic and acidic residues" evidence="9">
    <location>
        <begin position="457"/>
        <end position="467"/>
    </location>
</feature>
<feature type="transmembrane region" description="Helical" evidence="10">
    <location>
        <begin position="1363"/>
        <end position="1380"/>
    </location>
</feature>
<dbReference type="OrthoDB" id="6500128at2759"/>
<feature type="domain" description="ABC transporter" evidence="11">
    <location>
        <begin position="755"/>
        <end position="1008"/>
    </location>
</feature>
<feature type="transmembrane region" description="Helical" evidence="10">
    <location>
        <begin position="176"/>
        <end position="199"/>
    </location>
</feature>
<keyword evidence="4" id="KW-0677">Repeat</keyword>
<keyword evidence="2" id="KW-0813">Transport</keyword>
<evidence type="ECO:0000256" key="7">
    <source>
        <dbReference type="ARBA" id="ARBA00022989"/>
    </source>
</evidence>
<dbReference type="CDD" id="cd03250">
    <property type="entry name" value="ABCC_MRP_domain1"/>
    <property type="match status" value="1"/>
</dbReference>
<feature type="transmembrane region" description="Helical" evidence="10">
    <location>
        <begin position="144"/>
        <end position="164"/>
    </location>
</feature>
<evidence type="ECO:0000256" key="6">
    <source>
        <dbReference type="ARBA" id="ARBA00022840"/>
    </source>
</evidence>
<dbReference type="SUPFAM" id="SSF90123">
    <property type="entry name" value="ABC transporter transmembrane region"/>
    <property type="match status" value="2"/>
</dbReference>
<dbReference type="Gene3D" id="3.40.50.300">
    <property type="entry name" value="P-loop containing nucleotide triphosphate hydrolases"/>
    <property type="match status" value="2"/>
</dbReference>
<evidence type="ECO:0000313" key="13">
    <source>
        <dbReference type="EMBL" id="ORX73110.1"/>
    </source>
</evidence>
<evidence type="ECO:0000256" key="4">
    <source>
        <dbReference type="ARBA" id="ARBA00022737"/>
    </source>
</evidence>
<feature type="region of interest" description="Disordered" evidence="9">
    <location>
        <begin position="454"/>
        <end position="481"/>
    </location>
</feature>
<feature type="domain" description="ABC transmembrane type-1" evidence="12">
    <location>
        <begin position="1106"/>
        <end position="1377"/>
    </location>
</feature>
<dbReference type="RefSeq" id="XP_040746450.1">
    <property type="nucleotide sequence ID" value="XM_040891234.1"/>
</dbReference>
<dbReference type="EMBL" id="MCFD01000002">
    <property type="protein sequence ID" value="ORX73110.1"/>
    <property type="molecule type" value="Genomic_DNA"/>
</dbReference>
<feature type="region of interest" description="Disordered" evidence="9">
    <location>
        <begin position="1010"/>
        <end position="1045"/>
    </location>
</feature>
<keyword evidence="6" id="KW-0067">ATP-binding</keyword>
<evidence type="ECO:0000256" key="5">
    <source>
        <dbReference type="ARBA" id="ARBA00022741"/>
    </source>
</evidence>
<evidence type="ECO:0000256" key="1">
    <source>
        <dbReference type="ARBA" id="ARBA00004370"/>
    </source>
</evidence>
<dbReference type="InterPro" id="IPR027417">
    <property type="entry name" value="P-loop_NTPase"/>
</dbReference>
<keyword evidence="3 10" id="KW-0812">Transmembrane</keyword>
<dbReference type="InterPro" id="IPR003439">
    <property type="entry name" value="ABC_transporter-like_ATP-bd"/>
</dbReference>
<name>A0A1Y1WHR0_9FUNG</name>
<keyword evidence="5" id="KW-0547">Nucleotide-binding</keyword>
<feature type="transmembrane region" description="Helical" evidence="10">
    <location>
        <begin position="1103"/>
        <end position="1121"/>
    </location>
</feature>
<feature type="region of interest" description="Disordered" evidence="9">
    <location>
        <begin position="716"/>
        <end position="747"/>
    </location>
</feature>
<organism evidence="13 14">
    <name type="scientific">Linderina pennispora</name>
    <dbReference type="NCBI Taxonomy" id="61395"/>
    <lineage>
        <taxon>Eukaryota</taxon>
        <taxon>Fungi</taxon>
        <taxon>Fungi incertae sedis</taxon>
        <taxon>Zoopagomycota</taxon>
        <taxon>Kickxellomycotina</taxon>
        <taxon>Kickxellomycetes</taxon>
        <taxon>Kickxellales</taxon>
        <taxon>Kickxellaceae</taxon>
        <taxon>Linderina</taxon>
    </lineage>
</organism>
<feature type="transmembrane region" description="Helical" evidence="10">
    <location>
        <begin position="608"/>
        <end position="635"/>
    </location>
</feature>
<dbReference type="GO" id="GO:0005524">
    <property type="term" value="F:ATP binding"/>
    <property type="evidence" value="ECO:0007669"/>
    <property type="project" value="UniProtKB-KW"/>
</dbReference>
<dbReference type="PANTHER" id="PTHR24223:SF353">
    <property type="entry name" value="ABC TRANSPORTER ATP-BINDING PROTEIN_PERMEASE VMR1-RELATED"/>
    <property type="match status" value="1"/>
</dbReference>
<dbReference type="GO" id="GO:0016887">
    <property type="term" value="F:ATP hydrolysis activity"/>
    <property type="evidence" value="ECO:0007669"/>
    <property type="project" value="InterPro"/>
</dbReference>
<feature type="compositionally biased region" description="Polar residues" evidence="9">
    <location>
        <begin position="716"/>
        <end position="738"/>
    </location>
</feature>
<dbReference type="Pfam" id="PF00005">
    <property type="entry name" value="ABC_tran"/>
    <property type="match status" value="2"/>
</dbReference>
<comment type="caution">
    <text evidence="13">The sequence shown here is derived from an EMBL/GenBank/DDBJ whole genome shotgun (WGS) entry which is preliminary data.</text>
</comment>
<evidence type="ECO:0000256" key="9">
    <source>
        <dbReference type="SAM" id="MobiDB-lite"/>
    </source>
</evidence>
<dbReference type="Gene3D" id="1.20.1560.10">
    <property type="entry name" value="ABC transporter type 1, transmembrane domain"/>
    <property type="match status" value="3"/>
</dbReference>
<feature type="transmembrane region" description="Helical" evidence="10">
    <location>
        <begin position="111"/>
        <end position="132"/>
    </location>
</feature>
<comment type="subcellular location">
    <subcellularLocation>
        <location evidence="1">Membrane</location>
    </subcellularLocation>
</comment>
<evidence type="ECO:0000259" key="12">
    <source>
        <dbReference type="PROSITE" id="PS50929"/>
    </source>
</evidence>
<feature type="transmembrane region" description="Helical" evidence="10">
    <location>
        <begin position="521"/>
        <end position="544"/>
    </location>
</feature>
<proteinExistence type="predicted"/>
<feature type="transmembrane region" description="Helical" evidence="10">
    <location>
        <begin position="1187"/>
        <end position="1211"/>
    </location>
</feature>
<dbReference type="STRING" id="61395.A0A1Y1WHR0"/>
<evidence type="ECO:0000259" key="11">
    <source>
        <dbReference type="PROSITE" id="PS50893"/>
    </source>
</evidence>
<keyword evidence="8 10" id="KW-0472">Membrane</keyword>